<dbReference type="RefSeq" id="WP_230733429.1">
    <property type="nucleotide sequence ID" value="NZ_JAJNDB010000002.1"/>
</dbReference>
<evidence type="ECO:0000313" key="1">
    <source>
        <dbReference type="EMBL" id="MCD2193975.1"/>
    </source>
</evidence>
<comment type="caution">
    <text evidence="1">The sequence shown here is derived from an EMBL/GenBank/DDBJ whole genome shotgun (WGS) entry which is preliminary data.</text>
</comment>
<evidence type="ECO:0008006" key="3">
    <source>
        <dbReference type="Google" id="ProtNLM"/>
    </source>
</evidence>
<organism evidence="1 2">
    <name type="scientific">Actinomycetospora endophytica</name>
    <dbReference type="NCBI Taxonomy" id="2291215"/>
    <lineage>
        <taxon>Bacteria</taxon>
        <taxon>Bacillati</taxon>
        <taxon>Actinomycetota</taxon>
        <taxon>Actinomycetes</taxon>
        <taxon>Pseudonocardiales</taxon>
        <taxon>Pseudonocardiaceae</taxon>
        <taxon>Actinomycetospora</taxon>
    </lineage>
</organism>
<sequence length="78" mass="9267">MKTAWSALARVWAEQKEISERLSLVDRPWEERYLHWAFEGGEYVLHGDLMPSTRRRMSTTRGGWCRRAAGRPLPRPRR</sequence>
<dbReference type="EMBL" id="JAJNDB010000002">
    <property type="protein sequence ID" value="MCD2193975.1"/>
    <property type="molecule type" value="Genomic_DNA"/>
</dbReference>
<keyword evidence="2" id="KW-1185">Reference proteome</keyword>
<evidence type="ECO:0000313" key="2">
    <source>
        <dbReference type="Proteomes" id="UP001199469"/>
    </source>
</evidence>
<name>A0ABS8P6U8_9PSEU</name>
<dbReference type="Proteomes" id="UP001199469">
    <property type="component" value="Unassembled WGS sequence"/>
</dbReference>
<accession>A0ABS8P6U8</accession>
<protein>
    <recommendedName>
        <fullName evidence="3">Immunity protein 35 of polymorphic toxin system</fullName>
    </recommendedName>
</protein>
<proteinExistence type="predicted"/>
<gene>
    <name evidence="1" type="ORF">LQ327_11370</name>
</gene>
<reference evidence="1 2" key="1">
    <citation type="submission" date="2021-11" db="EMBL/GenBank/DDBJ databases">
        <title>Draft genome sequence of Actinomycetospora sp. SF1 isolated from the rhizosphere soil.</title>
        <authorList>
            <person name="Duangmal K."/>
            <person name="Chantavorakit T."/>
        </authorList>
    </citation>
    <scope>NUCLEOTIDE SEQUENCE [LARGE SCALE GENOMIC DNA]</scope>
    <source>
        <strain evidence="1 2">TBRC 5722</strain>
    </source>
</reference>